<evidence type="ECO:0000313" key="8">
    <source>
        <dbReference type="Proteomes" id="UP001500503"/>
    </source>
</evidence>
<feature type="transmembrane region" description="Helical" evidence="6">
    <location>
        <begin position="306"/>
        <end position="323"/>
    </location>
</feature>
<feature type="transmembrane region" description="Helical" evidence="6">
    <location>
        <begin position="329"/>
        <end position="353"/>
    </location>
</feature>
<feature type="transmembrane region" description="Helical" evidence="6">
    <location>
        <begin position="63"/>
        <end position="83"/>
    </location>
</feature>
<feature type="transmembrane region" description="Helical" evidence="6">
    <location>
        <begin position="190"/>
        <end position="210"/>
    </location>
</feature>
<keyword evidence="3 6" id="KW-0812">Transmembrane</keyword>
<evidence type="ECO:0000256" key="5">
    <source>
        <dbReference type="ARBA" id="ARBA00023136"/>
    </source>
</evidence>
<dbReference type="InterPro" id="IPR036259">
    <property type="entry name" value="MFS_trans_sf"/>
</dbReference>
<gene>
    <name evidence="7" type="ORF">GCM10023191_099360</name>
</gene>
<evidence type="ECO:0000256" key="2">
    <source>
        <dbReference type="ARBA" id="ARBA00022475"/>
    </source>
</evidence>
<keyword evidence="2" id="KW-1003">Cell membrane</keyword>
<reference evidence="8" key="1">
    <citation type="journal article" date="2019" name="Int. J. Syst. Evol. Microbiol.">
        <title>The Global Catalogue of Microorganisms (GCM) 10K type strain sequencing project: providing services to taxonomists for standard genome sequencing and annotation.</title>
        <authorList>
            <consortium name="The Broad Institute Genomics Platform"/>
            <consortium name="The Broad Institute Genome Sequencing Center for Infectious Disease"/>
            <person name="Wu L."/>
            <person name="Ma J."/>
        </authorList>
    </citation>
    <scope>NUCLEOTIDE SEQUENCE [LARGE SCALE GENOMIC DNA]</scope>
    <source>
        <strain evidence="8">JCM 17933</strain>
    </source>
</reference>
<dbReference type="Pfam" id="PF07690">
    <property type="entry name" value="MFS_1"/>
    <property type="match status" value="1"/>
</dbReference>
<comment type="subcellular location">
    <subcellularLocation>
        <location evidence="1">Cell membrane</location>
        <topology evidence="1">Multi-pass membrane protein</topology>
    </subcellularLocation>
</comment>
<evidence type="ECO:0000256" key="3">
    <source>
        <dbReference type="ARBA" id="ARBA00022692"/>
    </source>
</evidence>
<dbReference type="Gene3D" id="1.20.1250.20">
    <property type="entry name" value="MFS general substrate transporter like domains"/>
    <property type="match status" value="1"/>
</dbReference>
<evidence type="ECO:0008006" key="9">
    <source>
        <dbReference type="Google" id="ProtNLM"/>
    </source>
</evidence>
<evidence type="ECO:0000256" key="6">
    <source>
        <dbReference type="SAM" id="Phobius"/>
    </source>
</evidence>
<feature type="transmembrane region" description="Helical" evidence="6">
    <location>
        <begin position="365"/>
        <end position="382"/>
    </location>
</feature>
<sequence length="433" mass="42922">MNSSGAVSVSPYGLAMISCEAPVSGGRLPRHYIVWLGGVLASMLGDTVLYFALGWAASAHGGSVAALVLTAINLPRVLLLLVGGAVGDRFGARKIMLIGDGVMIAVTVLLALVAFRWETPTWLLIGAGLLIGAVDAFYLPASGSMPRRLVGAQKLPRALALRQTGGQVVALAGGSLGGLVVAAVGLPGAALFDAATFGIVLWAMASIRPAQKASEAAARKGTVREVADGLRIAWRDPVLRAALVLVSAAAGSLLPVISLLVPLLARHHGWGPGTAGVVAAAQSLGVIGIAALVAGRGGGARPGRTAALGLIIGGCGTALLALAPSPAVAAGGSVIIGIGSGVFSAHIAPLVLATTPDSHLSRLQALLTLVQSTALLAMNNALGNVAAAAGPALTLGLCAGAATFTGLVGLCSAHLRRAPAHVAAPVPELRPAQ</sequence>
<dbReference type="SUPFAM" id="SSF103473">
    <property type="entry name" value="MFS general substrate transporter"/>
    <property type="match status" value="1"/>
</dbReference>
<feature type="transmembrane region" description="Helical" evidence="6">
    <location>
        <begin position="241"/>
        <end position="264"/>
    </location>
</feature>
<feature type="transmembrane region" description="Helical" evidence="6">
    <location>
        <begin position="388"/>
        <end position="411"/>
    </location>
</feature>
<dbReference type="CDD" id="cd06173">
    <property type="entry name" value="MFS_MefA_like"/>
    <property type="match status" value="1"/>
</dbReference>
<dbReference type="PANTHER" id="PTHR23513">
    <property type="entry name" value="INTEGRAL MEMBRANE EFFLUX PROTEIN-RELATED"/>
    <property type="match status" value="1"/>
</dbReference>
<keyword evidence="4 6" id="KW-1133">Transmembrane helix</keyword>
<keyword evidence="8" id="KW-1185">Reference proteome</keyword>
<name>A0ABP8R967_9ACTN</name>
<feature type="transmembrane region" description="Helical" evidence="6">
    <location>
        <begin position="121"/>
        <end position="139"/>
    </location>
</feature>
<feature type="transmembrane region" description="Helical" evidence="6">
    <location>
        <begin position="270"/>
        <end position="294"/>
    </location>
</feature>
<protein>
    <recommendedName>
        <fullName evidence="9">MFS transporter</fullName>
    </recommendedName>
</protein>
<evidence type="ECO:0000256" key="1">
    <source>
        <dbReference type="ARBA" id="ARBA00004651"/>
    </source>
</evidence>
<comment type="caution">
    <text evidence="7">The sequence shown here is derived from an EMBL/GenBank/DDBJ whole genome shotgun (WGS) entry which is preliminary data.</text>
</comment>
<keyword evidence="5 6" id="KW-0472">Membrane</keyword>
<evidence type="ECO:0000313" key="7">
    <source>
        <dbReference type="EMBL" id="GAA4521240.1"/>
    </source>
</evidence>
<dbReference type="EMBL" id="BAABHF010000069">
    <property type="protein sequence ID" value="GAA4521240.1"/>
    <property type="molecule type" value="Genomic_DNA"/>
</dbReference>
<feature type="transmembrane region" description="Helical" evidence="6">
    <location>
        <begin position="32"/>
        <end position="57"/>
    </location>
</feature>
<dbReference type="InterPro" id="IPR011701">
    <property type="entry name" value="MFS"/>
</dbReference>
<accession>A0ABP8R967</accession>
<feature type="transmembrane region" description="Helical" evidence="6">
    <location>
        <begin position="95"/>
        <end position="115"/>
    </location>
</feature>
<dbReference type="Proteomes" id="UP001500503">
    <property type="component" value="Unassembled WGS sequence"/>
</dbReference>
<proteinExistence type="predicted"/>
<evidence type="ECO:0000256" key="4">
    <source>
        <dbReference type="ARBA" id="ARBA00022989"/>
    </source>
</evidence>
<dbReference type="PANTHER" id="PTHR23513:SF17">
    <property type="entry name" value="MEMBRANE PROTEIN"/>
    <property type="match status" value="1"/>
</dbReference>
<organism evidence="7 8">
    <name type="scientific">Actinoallomurus oryzae</name>
    <dbReference type="NCBI Taxonomy" id="502180"/>
    <lineage>
        <taxon>Bacteria</taxon>
        <taxon>Bacillati</taxon>
        <taxon>Actinomycetota</taxon>
        <taxon>Actinomycetes</taxon>
        <taxon>Streptosporangiales</taxon>
        <taxon>Thermomonosporaceae</taxon>
        <taxon>Actinoallomurus</taxon>
    </lineage>
</organism>